<protein>
    <submittedName>
        <fullName evidence="3">IS110 family transposase</fullName>
    </submittedName>
</protein>
<gene>
    <name evidence="3" type="ORF">GCM10023333_01810</name>
</gene>
<reference evidence="4" key="1">
    <citation type="journal article" date="2019" name="Int. J. Syst. Evol. Microbiol.">
        <title>The Global Catalogue of Microorganisms (GCM) 10K type strain sequencing project: providing services to taxonomists for standard genome sequencing and annotation.</title>
        <authorList>
            <consortium name="The Broad Institute Genomics Platform"/>
            <consortium name="The Broad Institute Genome Sequencing Center for Infectious Disease"/>
            <person name="Wu L."/>
            <person name="Ma J."/>
        </authorList>
    </citation>
    <scope>NUCLEOTIDE SEQUENCE [LARGE SCALE GENOMIC DNA]</scope>
    <source>
        <strain evidence="4">JCM 18401</strain>
    </source>
</reference>
<organism evidence="3 4">
    <name type="scientific">Ferrimonas pelagia</name>
    <dbReference type="NCBI Taxonomy" id="1177826"/>
    <lineage>
        <taxon>Bacteria</taxon>
        <taxon>Pseudomonadati</taxon>
        <taxon>Pseudomonadota</taxon>
        <taxon>Gammaproteobacteria</taxon>
        <taxon>Alteromonadales</taxon>
        <taxon>Ferrimonadaceae</taxon>
        <taxon>Ferrimonas</taxon>
    </lineage>
</organism>
<feature type="domain" description="Transposase IS116/IS110/IS902 C-terminal" evidence="2">
    <location>
        <begin position="277"/>
        <end position="362"/>
    </location>
</feature>
<dbReference type="InterPro" id="IPR047650">
    <property type="entry name" value="Transpos_IS110"/>
</dbReference>
<evidence type="ECO:0000313" key="3">
    <source>
        <dbReference type="EMBL" id="GAA4872654.1"/>
    </source>
</evidence>
<dbReference type="EMBL" id="BAABJZ010000003">
    <property type="protein sequence ID" value="GAA4872654.1"/>
    <property type="molecule type" value="Genomic_DNA"/>
</dbReference>
<feature type="domain" description="Transposase IS110-like N-terminal" evidence="1">
    <location>
        <begin position="13"/>
        <end position="168"/>
    </location>
</feature>
<comment type="caution">
    <text evidence="3">The sequence shown here is derived from an EMBL/GenBank/DDBJ whole genome shotgun (WGS) entry which is preliminary data.</text>
</comment>
<keyword evidence="4" id="KW-1185">Reference proteome</keyword>
<evidence type="ECO:0000259" key="1">
    <source>
        <dbReference type="Pfam" id="PF01548"/>
    </source>
</evidence>
<dbReference type="InterPro" id="IPR003346">
    <property type="entry name" value="Transposase_20"/>
</dbReference>
<dbReference type="RefSeq" id="WP_345332339.1">
    <property type="nucleotide sequence ID" value="NZ_BAABJZ010000003.1"/>
</dbReference>
<evidence type="ECO:0000259" key="2">
    <source>
        <dbReference type="Pfam" id="PF02371"/>
    </source>
</evidence>
<dbReference type="PANTHER" id="PTHR33055">
    <property type="entry name" value="TRANSPOSASE FOR INSERTION SEQUENCE ELEMENT IS1111A"/>
    <property type="match status" value="1"/>
</dbReference>
<sequence length="415" mass="48167">MKSVHLNKYSAFVGIDWADQKHDICVQLAESDEREFSQIGSSPESISAWLEELHLQCQGKIAIAVELKQGPIVYALQQFDYVTIFPVEPTTLARYRETFSLSAAKDDPTDAQYALELMLRYPDKVKPLELEREELRTLKRLVESRRKFVNDRRRLANRLICCLKHYYPQILELFAHRDTDLFCEFILRWPSLQFVKAAQKRTIRHFFNKRGGPCVPRTELRIQALYQARELTDDWAVLMPHQLEAMALAGQLLHLSKAIRIYDKEVKALFNTMPDAELFGSLPGAGACLAPRLLVAFGEKRERFSSAEDVQQLAGIAPVTQRSGKKCWVHFRWQCSKFVRQSFVEWAEKSVNYSTWACAYYQRSRAAGKPHQVAVRALAFKWIRVLYRCWKSHTLYDEERYVQQLQLRGSPLVTG</sequence>
<proteinExistence type="predicted"/>
<dbReference type="PANTHER" id="PTHR33055:SF3">
    <property type="entry name" value="PUTATIVE TRANSPOSASE FOR IS117-RELATED"/>
    <property type="match status" value="1"/>
</dbReference>
<accession>A0ABP9ECG4</accession>
<dbReference type="NCBIfam" id="NF033542">
    <property type="entry name" value="transpos_IS110"/>
    <property type="match status" value="1"/>
</dbReference>
<dbReference type="Pfam" id="PF01548">
    <property type="entry name" value="DEDD_Tnp_IS110"/>
    <property type="match status" value="1"/>
</dbReference>
<evidence type="ECO:0000313" key="4">
    <source>
        <dbReference type="Proteomes" id="UP001499988"/>
    </source>
</evidence>
<name>A0ABP9ECG4_9GAMM</name>
<dbReference type="Pfam" id="PF02371">
    <property type="entry name" value="Transposase_20"/>
    <property type="match status" value="1"/>
</dbReference>
<dbReference type="Proteomes" id="UP001499988">
    <property type="component" value="Unassembled WGS sequence"/>
</dbReference>
<dbReference type="InterPro" id="IPR002525">
    <property type="entry name" value="Transp_IS110-like_N"/>
</dbReference>